<dbReference type="Gene3D" id="3.30.450.90">
    <property type="match status" value="1"/>
</dbReference>
<dbReference type="Pfam" id="PF00437">
    <property type="entry name" value="T2SSE"/>
    <property type="match status" value="1"/>
</dbReference>
<dbReference type="PANTHER" id="PTHR30258:SF1">
    <property type="entry name" value="PROTEIN TRANSPORT PROTEIN HOFB HOMOLOG"/>
    <property type="match status" value="1"/>
</dbReference>
<dbReference type="Gene3D" id="3.40.50.300">
    <property type="entry name" value="P-loop containing nucleotide triphosphate hydrolases"/>
    <property type="match status" value="1"/>
</dbReference>
<dbReference type="FunFam" id="3.40.50.300:FF:000398">
    <property type="entry name" value="Type IV pilus assembly ATPase PilB"/>
    <property type="match status" value="1"/>
</dbReference>
<reference evidence="7 8" key="1">
    <citation type="submission" date="2020-08" db="EMBL/GenBank/DDBJ databases">
        <title>Genomic Encyclopedia of Type Strains, Phase IV (KMG-IV): sequencing the most valuable type-strain genomes for metagenomic binning, comparative biology and taxonomic classification.</title>
        <authorList>
            <person name="Goeker M."/>
        </authorList>
    </citation>
    <scope>NUCLEOTIDE SEQUENCE [LARGE SCALE GENOMIC DNA]</scope>
    <source>
        <strain evidence="7 8">DSM 22368</strain>
    </source>
</reference>
<sequence>MSADAPQLSGLAQRLVRDKLISLEEAQEAVAESKVEKEPLVQYLVKRNIIAASAVASAAADEFGTPLIDLDAFAVDTAPKDVVDKQLIVKHSALPLYQRGNRLFLAMADPTNIRALDEIKFNTGMGTEAILVEADKLYLALERFVASAEDSLGDLGDMDDDFDGLVLEEEGGADLDSSDEEEVDEAPIVRFINKVLLDAIKGGASDIHFEPYEKAYRIRFRTDGVLHEVTKPPTALATRLAARLKVMSQMDISERRVPQDGRIKMRISKTKAIDFRVNTLPTLFGEKIVLRILDPSSAQLGIDALGYEDFQKELYLEALHQPQGMILVTGPTGSGKTVSLYTGLNILNTPERNISTAEDPVEINLEGINQVQVNNKVGLTFAEALRSFLRQDPDIVMVGEIRDLETAEIGIKAAQTGHLVLSTLHTNSAPETLTRLLNMGVPAFNVATTVSLIIAQRLARRLCSECKEPTEFPEDILNAEGFDSIGIPKEEFELYKAVGCSKCSNGYKGRVGVYETVRITPKISSLIMEGGNSLQIAEAAAEEGFYNLRISALRKVAQGLTSLEEANRVTKD</sequence>
<dbReference type="EMBL" id="JACHHT010000002">
    <property type="protein sequence ID" value="MBB6522713.1"/>
    <property type="molecule type" value="Genomic_DNA"/>
</dbReference>
<evidence type="ECO:0000256" key="5">
    <source>
        <dbReference type="ARBA" id="ARBA00022840"/>
    </source>
</evidence>
<dbReference type="SUPFAM" id="SSF52540">
    <property type="entry name" value="P-loop containing nucleoside triphosphate hydrolases"/>
    <property type="match status" value="1"/>
</dbReference>
<dbReference type="GO" id="GO:0005886">
    <property type="term" value="C:plasma membrane"/>
    <property type="evidence" value="ECO:0007669"/>
    <property type="project" value="TreeGrafter"/>
</dbReference>
<name>A0A7X0JVY1_9GAMM</name>
<organism evidence="7 8">
    <name type="scientific">Pseudoteredinibacter isoporae</name>
    <dbReference type="NCBI Taxonomy" id="570281"/>
    <lineage>
        <taxon>Bacteria</taxon>
        <taxon>Pseudomonadati</taxon>
        <taxon>Pseudomonadota</taxon>
        <taxon>Gammaproteobacteria</taxon>
        <taxon>Cellvibrionales</taxon>
        <taxon>Cellvibrionaceae</taxon>
        <taxon>Pseudoteredinibacter</taxon>
    </lineage>
</organism>
<dbReference type="InterPro" id="IPR037257">
    <property type="entry name" value="T2SS_E_N_sf"/>
</dbReference>
<dbReference type="PANTHER" id="PTHR30258">
    <property type="entry name" value="TYPE II SECRETION SYSTEM PROTEIN GSPE-RELATED"/>
    <property type="match status" value="1"/>
</dbReference>
<comment type="caution">
    <text evidence="7">The sequence shown here is derived from an EMBL/GenBank/DDBJ whole genome shotgun (WGS) entry which is preliminary data.</text>
</comment>
<dbReference type="InParanoid" id="A0A7X0JVY1"/>
<evidence type="ECO:0000256" key="2">
    <source>
        <dbReference type="ARBA" id="ARBA00006611"/>
    </source>
</evidence>
<dbReference type="InterPro" id="IPR027417">
    <property type="entry name" value="P-loop_NTPase"/>
</dbReference>
<evidence type="ECO:0000313" key="7">
    <source>
        <dbReference type="EMBL" id="MBB6522713.1"/>
    </source>
</evidence>
<evidence type="ECO:0000259" key="6">
    <source>
        <dbReference type="PROSITE" id="PS00662"/>
    </source>
</evidence>
<dbReference type="Proteomes" id="UP000528457">
    <property type="component" value="Unassembled WGS sequence"/>
</dbReference>
<dbReference type="InterPro" id="IPR007831">
    <property type="entry name" value="T2SS_GspE_N"/>
</dbReference>
<evidence type="ECO:0000313" key="8">
    <source>
        <dbReference type="Proteomes" id="UP000528457"/>
    </source>
</evidence>
<dbReference type="InterPro" id="IPR001482">
    <property type="entry name" value="T2SS/T4SS_dom"/>
</dbReference>
<comment type="similarity">
    <text evidence="2">Belongs to the GSP E family.</text>
</comment>
<dbReference type="RefSeq" id="WP_167202784.1">
    <property type="nucleotide sequence ID" value="NZ_JAAONY010000002.1"/>
</dbReference>
<accession>A0A7X0JVY1</accession>
<dbReference type="Pfam" id="PF05157">
    <property type="entry name" value="MshEN"/>
    <property type="match status" value="1"/>
</dbReference>
<dbReference type="NCBIfam" id="TIGR02538">
    <property type="entry name" value="type_IV_pilB"/>
    <property type="match status" value="1"/>
</dbReference>
<dbReference type="Gene3D" id="3.30.300.160">
    <property type="entry name" value="Type II secretion system, protein E, N-terminal domain"/>
    <property type="match status" value="1"/>
</dbReference>
<feature type="domain" description="Bacterial type II secretion system protein E" evidence="6">
    <location>
        <begin position="389"/>
        <end position="403"/>
    </location>
</feature>
<comment type="subcellular location">
    <subcellularLocation>
        <location evidence="1">Cytoplasm</location>
    </subcellularLocation>
</comment>
<proteinExistence type="inferred from homology"/>
<dbReference type="PROSITE" id="PS00662">
    <property type="entry name" value="T2SP_E"/>
    <property type="match status" value="1"/>
</dbReference>
<dbReference type="SUPFAM" id="SSF160246">
    <property type="entry name" value="EspE N-terminal domain-like"/>
    <property type="match status" value="1"/>
</dbReference>
<keyword evidence="5" id="KW-0067">ATP-binding</keyword>
<dbReference type="GO" id="GO:0016887">
    <property type="term" value="F:ATP hydrolysis activity"/>
    <property type="evidence" value="ECO:0007669"/>
    <property type="project" value="InterPro"/>
</dbReference>
<dbReference type="GO" id="GO:0009297">
    <property type="term" value="P:pilus assembly"/>
    <property type="evidence" value="ECO:0007669"/>
    <property type="project" value="InterPro"/>
</dbReference>
<dbReference type="CDD" id="cd01129">
    <property type="entry name" value="PulE-GspE-like"/>
    <property type="match status" value="1"/>
</dbReference>
<keyword evidence="8" id="KW-1185">Reference proteome</keyword>
<evidence type="ECO:0000256" key="1">
    <source>
        <dbReference type="ARBA" id="ARBA00004496"/>
    </source>
</evidence>
<evidence type="ECO:0000256" key="3">
    <source>
        <dbReference type="ARBA" id="ARBA00022490"/>
    </source>
</evidence>
<dbReference type="InterPro" id="IPR013374">
    <property type="entry name" value="ATPase_typ4_pilus-assembl_PilB"/>
</dbReference>
<evidence type="ECO:0000256" key="4">
    <source>
        <dbReference type="ARBA" id="ARBA00022741"/>
    </source>
</evidence>
<keyword evidence="3" id="KW-0963">Cytoplasm</keyword>
<dbReference type="GO" id="GO:0005524">
    <property type="term" value="F:ATP binding"/>
    <property type="evidence" value="ECO:0007669"/>
    <property type="project" value="UniProtKB-KW"/>
</dbReference>
<keyword evidence="4" id="KW-0547">Nucleotide-binding</keyword>
<dbReference type="FunFam" id="3.30.450.90:FF:000001">
    <property type="entry name" value="Type II secretion system ATPase GspE"/>
    <property type="match status" value="1"/>
</dbReference>
<dbReference type="GO" id="GO:0005737">
    <property type="term" value="C:cytoplasm"/>
    <property type="evidence" value="ECO:0007669"/>
    <property type="project" value="UniProtKB-SubCell"/>
</dbReference>
<protein>
    <submittedName>
        <fullName evidence="7">Type IV pilus assembly protein PilB</fullName>
    </submittedName>
</protein>
<dbReference type="AlphaFoldDB" id="A0A7X0JVY1"/>
<gene>
    <name evidence="7" type="ORF">HNR48_002998</name>
</gene>